<accession>A0A644XBH0</accession>
<comment type="caution">
    <text evidence="1">The sequence shown here is derived from an EMBL/GenBank/DDBJ whole genome shotgun (WGS) entry which is preliminary data.</text>
</comment>
<dbReference type="AlphaFoldDB" id="A0A644XBH0"/>
<protein>
    <submittedName>
        <fullName evidence="1">Uncharacterized protein</fullName>
    </submittedName>
</protein>
<proteinExistence type="predicted"/>
<dbReference type="EMBL" id="VSSQ01002136">
    <property type="protein sequence ID" value="MPM13550.1"/>
    <property type="molecule type" value="Genomic_DNA"/>
</dbReference>
<reference evidence="1" key="1">
    <citation type="submission" date="2019-08" db="EMBL/GenBank/DDBJ databases">
        <authorList>
            <person name="Kucharzyk K."/>
            <person name="Murdoch R.W."/>
            <person name="Higgins S."/>
            <person name="Loffler F."/>
        </authorList>
    </citation>
    <scope>NUCLEOTIDE SEQUENCE</scope>
</reference>
<gene>
    <name evidence="1" type="ORF">SDC9_59907</name>
</gene>
<name>A0A644XBH0_9ZZZZ</name>
<dbReference type="InterPro" id="IPR046500">
    <property type="entry name" value="DUF6678"/>
</dbReference>
<organism evidence="1">
    <name type="scientific">bioreactor metagenome</name>
    <dbReference type="NCBI Taxonomy" id="1076179"/>
    <lineage>
        <taxon>unclassified sequences</taxon>
        <taxon>metagenomes</taxon>
        <taxon>ecological metagenomes</taxon>
    </lineage>
</organism>
<dbReference type="Pfam" id="PF20383">
    <property type="entry name" value="DUF6678"/>
    <property type="match status" value="1"/>
</dbReference>
<evidence type="ECO:0000313" key="1">
    <source>
        <dbReference type="EMBL" id="MPM13550.1"/>
    </source>
</evidence>
<sequence length="108" mass="13172">MNYREYNGLMNNTKWKEIRIAMDNYPDTVLWRIKNIDNGLLSNWDSEWFNHFQLREYNKIEWLEIKVSSEEMKNDIIHILRKIHVPGEILDDSIKVYGYIKDGFIDYI</sequence>